<evidence type="ECO:0000256" key="9">
    <source>
        <dbReference type="RuleBase" id="RU003357"/>
    </source>
</evidence>
<dbReference type="Pfam" id="PF00593">
    <property type="entry name" value="TonB_dep_Rec_b-barrel"/>
    <property type="match status" value="1"/>
</dbReference>
<dbReference type="InterPro" id="IPR023997">
    <property type="entry name" value="TonB-dep_OMP_SusC/RagA_CS"/>
</dbReference>
<dbReference type="Gene3D" id="2.40.170.20">
    <property type="entry name" value="TonB-dependent receptor, beta-barrel domain"/>
    <property type="match status" value="1"/>
</dbReference>
<protein>
    <submittedName>
        <fullName evidence="13">SusC/RagA family TonB-linked outer membrane protein</fullName>
    </submittedName>
</protein>
<dbReference type="Proteomes" id="UP001589734">
    <property type="component" value="Unassembled WGS sequence"/>
</dbReference>
<evidence type="ECO:0000256" key="7">
    <source>
        <dbReference type="ARBA" id="ARBA00023237"/>
    </source>
</evidence>
<keyword evidence="7 8" id="KW-0998">Cell outer membrane</keyword>
<evidence type="ECO:0000313" key="13">
    <source>
        <dbReference type="EMBL" id="MFC0078341.1"/>
    </source>
</evidence>
<evidence type="ECO:0000259" key="11">
    <source>
        <dbReference type="Pfam" id="PF00593"/>
    </source>
</evidence>
<keyword evidence="5 9" id="KW-0798">TonB box</keyword>
<dbReference type="InterPro" id="IPR036942">
    <property type="entry name" value="Beta-barrel_TonB_sf"/>
</dbReference>
<evidence type="ECO:0000256" key="2">
    <source>
        <dbReference type="ARBA" id="ARBA00022448"/>
    </source>
</evidence>
<comment type="caution">
    <text evidence="13">The sequence shown here is derived from an EMBL/GenBank/DDBJ whole genome shotgun (WGS) entry which is preliminary data.</text>
</comment>
<dbReference type="EMBL" id="JBHLYW010000010">
    <property type="protein sequence ID" value="MFC0078341.1"/>
    <property type="molecule type" value="Genomic_DNA"/>
</dbReference>
<evidence type="ECO:0000256" key="10">
    <source>
        <dbReference type="SAM" id="SignalP"/>
    </source>
</evidence>
<feature type="domain" description="TonB-dependent receptor plug" evidence="12">
    <location>
        <begin position="114"/>
        <end position="231"/>
    </location>
</feature>
<dbReference type="InterPro" id="IPR000531">
    <property type="entry name" value="Beta-barrel_TonB"/>
</dbReference>
<dbReference type="PROSITE" id="PS52016">
    <property type="entry name" value="TONB_DEPENDENT_REC_3"/>
    <property type="match status" value="1"/>
</dbReference>
<comment type="subcellular location">
    <subcellularLocation>
        <location evidence="1 8">Cell outer membrane</location>
        <topology evidence="1 8">Multi-pass membrane protein</topology>
    </subcellularLocation>
</comment>
<organism evidence="13 14">
    <name type="scientific">Flavobacterium procerum</name>
    <dbReference type="NCBI Taxonomy" id="1455569"/>
    <lineage>
        <taxon>Bacteria</taxon>
        <taxon>Pseudomonadati</taxon>
        <taxon>Bacteroidota</taxon>
        <taxon>Flavobacteriia</taxon>
        <taxon>Flavobacteriales</taxon>
        <taxon>Flavobacteriaceae</taxon>
        <taxon>Flavobacterium</taxon>
    </lineage>
</organism>
<keyword evidence="3 8" id="KW-1134">Transmembrane beta strand</keyword>
<dbReference type="InterPro" id="IPR039426">
    <property type="entry name" value="TonB-dep_rcpt-like"/>
</dbReference>
<gene>
    <name evidence="13" type="ORF">ACFFLS_14930</name>
</gene>
<dbReference type="SUPFAM" id="SSF56935">
    <property type="entry name" value="Porins"/>
    <property type="match status" value="1"/>
</dbReference>
<keyword evidence="2 8" id="KW-0813">Transport</keyword>
<sequence>MKLKFKWIFTLFIALSMQFSFAQERTVTGTVSDKTGAIPGVNVLVKGTKTTTHSDFDGSYSIKAKTGDVLVFSYVGMSNKQVTVGTANSINVVLESEAQLMNEVVVVGYGVQKRKEVTGSIAKIAGKDIANLVTPSFEGVLAGRATGVQVLTNTGLLGAAPKIRIRGIGSISGSTEPLIVVDGIPIYSGDIGGVSPTNGLADINPEDIESFDVLKDGAATAIYGSRAANGVILITTKSGKKGTLKVSYSSVFGVASAAKKYDLLQTPDFITISNEKRLNLATATNTTYSPWAAGTTFNTDWQSAVLRNAPQMTHNLNFSGGSDKTKYYLSLGLTDMDGINLANSMKKYSIRTNIDQEINKWLSVGTNVALNRTEYNGLNSNASGLSGNIFNTIRQLPNIPIYDAADPTGYNLSPNNATVGRWDNLAEAGDNITNIIYALDHNKYKSKTTRIIASAYANAKITSDLSYKLQVSADNASTDGFYYWNPVHGDGRTSNGIVYQENRNLLRWNWQNILNYKHTFAEDHNLGLTGVMEYQKSRDQLLWGQGSDIISDFFDENLVTNSFNTKDTGGGISEKGIISYLGRFTYNFKEKYFVQASLRRDGISQFEKDVRYHNFPGVSAGWTVSKESFMEGISTVVSDFKLRGSYSEVGNVDVLNSAPYPSKDLTIGSPYGSSNGIGYYQFQNPLLQWETSTKVDFGVDFGFLNNRLTLAFDYFKNNIDNLVLAAPTPPSIGIPNNTVNQNVGKMYNQGYEFAVSFKAINNANFSWDLASNLTLTKNKVTTLYQGQAIVGGSSTDTNIAPNIIIKEGESINSLYGFKYYGVNKANGNPVYYKANGSLVQGNINDGLYYTYDEANPGAAMNTASRSSLSTSDKTILGNTLPTYYGSFSSNMKYKNFDLGFMFRFSGGNKIFNSTRRELMNQNFNNNGTEILGRWQSVDNPGDGWTPKLYASSNTFTNLSGSASTRFVEKGDFISLDNISLGYTLPKMLLDKIGVDSFRLFVQGQNIWLISDYKGLNPEMETSGVDINGTPRAKVISVGLNVSL</sequence>
<dbReference type="Pfam" id="PF07715">
    <property type="entry name" value="Plug"/>
    <property type="match status" value="1"/>
</dbReference>
<dbReference type="Gene3D" id="2.170.130.10">
    <property type="entry name" value="TonB-dependent receptor, plug domain"/>
    <property type="match status" value="1"/>
</dbReference>
<keyword evidence="10" id="KW-0732">Signal</keyword>
<feature type="domain" description="TonB-dependent receptor-like beta-barrel" evidence="11">
    <location>
        <begin position="409"/>
        <end position="784"/>
    </location>
</feature>
<dbReference type="NCBIfam" id="TIGR04057">
    <property type="entry name" value="SusC_RagA_signa"/>
    <property type="match status" value="1"/>
</dbReference>
<evidence type="ECO:0000256" key="4">
    <source>
        <dbReference type="ARBA" id="ARBA00022692"/>
    </source>
</evidence>
<evidence type="ECO:0000256" key="6">
    <source>
        <dbReference type="ARBA" id="ARBA00023136"/>
    </source>
</evidence>
<dbReference type="Pfam" id="PF13715">
    <property type="entry name" value="CarbopepD_reg_2"/>
    <property type="match status" value="1"/>
</dbReference>
<proteinExistence type="inferred from homology"/>
<evidence type="ECO:0000313" key="14">
    <source>
        <dbReference type="Proteomes" id="UP001589734"/>
    </source>
</evidence>
<evidence type="ECO:0000256" key="3">
    <source>
        <dbReference type="ARBA" id="ARBA00022452"/>
    </source>
</evidence>
<comment type="similarity">
    <text evidence="8 9">Belongs to the TonB-dependent receptor family.</text>
</comment>
<dbReference type="InterPro" id="IPR037066">
    <property type="entry name" value="Plug_dom_sf"/>
</dbReference>
<reference evidence="13 14" key="1">
    <citation type="submission" date="2024-09" db="EMBL/GenBank/DDBJ databases">
        <authorList>
            <person name="Sun Q."/>
            <person name="Mori K."/>
        </authorList>
    </citation>
    <scope>NUCLEOTIDE SEQUENCE [LARGE SCALE GENOMIC DNA]</scope>
    <source>
        <strain evidence="13 14">CGMCC 1.12926</strain>
    </source>
</reference>
<accession>A0ABV6BUL0</accession>
<dbReference type="InterPro" id="IPR023996">
    <property type="entry name" value="TonB-dep_OMP_SusC/RagA"/>
</dbReference>
<dbReference type="SUPFAM" id="SSF49464">
    <property type="entry name" value="Carboxypeptidase regulatory domain-like"/>
    <property type="match status" value="1"/>
</dbReference>
<feature type="signal peptide" evidence="10">
    <location>
        <begin position="1"/>
        <end position="22"/>
    </location>
</feature>
<name>A0ABV6BUL0_9FLAO</name>
<keyword evidence="14" id="KW-1185">Reference proteome</keyword>
<dbReference type="InterPro" id="IPR008969">
    <property type="entry name" value="CarboxyPept-like_regulatory"/>
</dbReference>
<evidence type="ECO:0000259" key="12">
    <source>
        <dbReference type="Pfam" id="PF07715"/>
    </source>
</evidence>
<dbReference type="NCBIfam" id="TIGR04056">
    <property type="entry name" value="OMP_RagA_SusC"/>
    <property type="match status" value="1"/>
</dbReference>
<feature type="chain" id="PRO_5046083822" evidence="10">
    <location>
        <begin position="23"/>
        <end position="1043"/>
    </location>
</feature>
<evidence type="ECO:0000256" key="1">
    <source>
        <dbReference type="ARBA" id="ARBA00004571"/>
    </source>
</evidence>
<evidence type="ECO:0000256" key="5">
    <source>
        <dbReference type="ARBA" id="ARBA00023077"/>
    </source>
</evidence>
<keyword evidence="4 8" id="KW-0812">Transmembrane</keyword>
<keyword evidence="6 8" id="KW-0472">Membrane</keyword>
<dbReference type="InterPro" id="IPR012910">
    <property type="entry name" value="Plug_dom"/>
</dbReference>
<dbReference type="RefSeq" id="WP_379684699.1">
    <property type="nucleotide sequence ID" value="NZ_JBHLYW010000010.1"/>
</dbReference>
<evidence type="ECO:0000256" key="8">
    <source>
        <dbReference type="PROSITE-ProRule" id="PRU01360"/>
    </source>
</evidence>